<comment type="caution">
    <text evidence="1">The sequence shown here is derived from an EMBL/GenBank/DDBJ whole genome shotgun (WGS) entry which is preliminary data.</text>
</comment>
<dbReference type="OrthoDB" id="3645095at2759"/>
<sequence>MQSLYIEANEPPLHIRWKTLSLQFALKLRSHRQNPTFETAFSHKFSDNGYIKSKWQELWDSFPENKLYQVKPTVGTVGNAAPRKRRDDLVLTRARIGHTYLTHAYLLHGEERPYCIPCDCDVTVSHILVDCHEYSHIRQKYYTVPDLKTFEHVDPFLILDFLKESDLYRKF</sequence>
<protein>
    <submittedName>
        <fullName evidence="1">Uncharacterized protein</fullName>
    </submittedName>
</protein>
<dbReference type="EMBL" id="JAIZAY010000001">
    <property type="protein sequence ID" value="KAJ8049260.1"/>
    <property type="molecule type" value="Genomic_DNA"/>
</dbReference>
<dbReference type="Proteomes" id="UP001152320">
    <property type="component" value="Chromosome 1"/>
</dbReference>
<reference evidence="1" key="1">
    <citation type="submission" date="2021-10" db="EMBL/GenBank/DDBJ databases">
        <title>Tropical sea cucumber genome reveals ecological adaptation and Cuvierian tubules defense mechanism.</title>
        <authorList>
            <person name="Chen T."/>
        </authorList>
    </citation>
    <scope>NUCLEOTIDE SEQUENCE</scope>
    <source>
        <strain evidence="1">Nanhai2018</strain>
        <tissue evidence="1">Muscle</tissue>
    </source>
</reference>
<accession>A0A9Q1HKJ3</accession>
<name>A0A9Q1HKJ3_HOLLE</name>
<evidence type="ECO:0000313" key="1">
    <source>
        <dbReference type="EMBL" id="KAJ8049260.1"/>
    </source>
</evidence>
<keyword evidence="2" id="KW-1185">Reference proteome</keyword>
<organism evidence="1 2">
    <name type="scientific">Holothuria leucospilota</name>
    <name type="common">Black long sea cucumber</name>
    <name type="synonym">Mertensiothuria leucospilota</name>
    <dbReference type="NCBI Taxonomy" id="206669"/>
    <lineage>
        <taxon>Eukaryota</taxon>
        <taxon>Metazoa</taxon>
        <taxon>Echinodermata</taxon>
        <taxon>Eleutherozoa</taxon>
        <taxon>Echinozoa</taxon>
        <taxon>Holothuroidea</taxon>
        <taxon>Aspidochirotacea</taxon>
        <taxon>Aspidochirotida</taxon>
        <taxon>Holothuriidae</taxon>
        <taxon>Holothuria</taxon>
    </lineage>
</organism>
<proteinExistence type="predicted"/>
<evidence type="ECO:0000313" key="2">
    <source>
        <dbReference type="Proteomes" id="UP001152320"/>
    </source>
</evidence>
<gene>
    <name evidence="1" type="ORF">HOLleu_01938</name>
</gene>
<dbReference type="AlphaFoldDB" id="A0A9Q1HKJ3"/>